<dbReference type="PRINTS" id="PR00722">
    <property type="entry name" value="CHYMOTRYPSIN"/>
</dbReference>
<dbReference type="InterPro" id="IPR001254">
    <property type="entry name" value="Trypsin_dom"/>
</dbReference>
<feature type="chain" id="PRO_5042270136" description="Peptidase S1 domain-containing protein" evidence="7">
    <location>
        <begin position="17"/>
        <end position="253"/>
    </location>
</feature>
<evidence type="ECO:0000256" key="4">
    <source>
        <dbReference type="ARBA" id="ARBA00022825"/>
    </source>
</evidence>
<dbReference type="Gene3D" id="2.40.10.10">
    <property type="entry name" value="Trypsin-like serine proteases"/>
    <property type="match status" value="2"/>
</dbReference>
<evidence type="ECO:0000256" key="2">
    <source>
        <dbReference type="ARBA" id="ARBA00022670"/>
    </source>
</evidence>
<dbReference type="AlphaFoldDB" id="A0AAD8E462"/>
<evidence type="ECO:0000256" key="1">
    <source>
        <dbReference type="ARBA" id="ARBA00007664"/>
    </source>
</evidence>
<evidence type="ECO:0000259" key="8">
    <source>
        <dbReference type="PROSITE" id="PS50240"/>
    </source>
</evidence>
<keyword evidence="7" id="KW-0732">Signal</keyword>
<dbReference type="InterPro" id="IPR033116">
    <property type="entry name" value="TRYPSIN_SER"/>
</dbReference>
<name>A0AAD8E462_DIPPU</name>
<dbReference type="FunFam" id="2.40.10.10:FF:000034">
    <property type="entry name" value="Eupolytin"/>
    <property type="match status" value="1"/>
</dbReference>
<dbReference type="EMBL" id="JASPKZ010009810">
    <property type="protein sequence ID" value="KAJ9575982.1"/>
    <property type="molecule type" value="Genomic_DNA"/>
</dbReference>
<dbReference type="PANTHER" id="PTHR24276:SF91">
    <property type="entry name" value="AT26814P-RELATED"/>
    <property type="match status" value="1"/>
</dbReference>
<dbReference type="PROSITE" id="PS50240">
    <property type="entry name" value="TRYPSIN_DOM"/>
    <property type="match status" value="1"/>
</dbReference>
<feature type="signal peptide" evidence="7">
    <location>
        <begin position="1"/>
        <end position="16"/>
    </location>
</feature>
<dbReference type="PANTHER" id="PTHR24276">
    <property type="entry name" value="POLYSERASE-RELATED"/>
    <property type="match status" value="1"/>
</dbReference>
<keyword evidence="5" id="KW-1015">Disulfide bond</keyword>
<keyword evidence="3 6" id="KW-0378">Hydrolase</keyword>
<dbReference type="SUPFAM" id="SSF50494">
    <property type="entry name" value="Trypsin-like serine proteases"/>
    <property type="match status" value="1"/>
</dbReference>
<accession>A0AAD8E462</accession>
<dbReference type="Proteomes" id="UP001233999">
    <property type="component" value="Unassembled WGS sequence"/>
</dbReference>
<comment type="similarity">
    <text evidence="1">Belongs to the peptidase S1 family.</text>
</comment>
<dbReference type="CDD" id="cd00190">
    <property type="entry name" value="Tryp_SPc"/>
    <property type="match status" value="1"/>
</dbReference>
<comment type="caution">
    <text evidence="9">The sequence shown here is derived from an EMBL/GenBank/DDBJ whole genome shotgun (WGS) entry which is preliminary data.</text>
</comment>
<evidence type="ECO:0000256" key="6">
    <source>
        <dbReference type="RuleBase" id="RU363034"/>
    </source>
</evidence>
<keyword evidence="2 6" id="KW-0645">Protease</keyword>
<dbReference type="InterPro" id="IPR018114">
    <property type="entry name" value="TRYPSIN_HIS"/>
</dbReference>
<dbReference type="GO" id="GO:0004252">
    <property type="term" value="F:serine-type endopeptidase activity"/>
    <property type="evidence" value="ECO:0007669"/>
    <property type="project" value="InterPro"/>
</dbReference>
<evidence type="ECO:0000256" key="7">
    <source>
        <dbReference type="SAM" id="SignalP"/>
    </source>
</evidence>
<sequence>MLRLIVVSLFFTICFGAEQARIIGGYPTEMTKHPFQVSLEKHGTHACGGSIISRDWVVTAGHCVAKRFSPPTKKFRVRVGSSYREQGGSVHQVSKIILHPEIRRQYFMHNDIALIKVRTPFIYNDAVKPISIATKSPSSGAAAVVTGWGVTREVNENQHDDLPSQLREVQLFINTGLGCILTSRYLDKNMLCVTAAKSYTGACYGDSGGPLVSNGKLVGIVSGGIYQCALGYPDIYTNVANFREWIKSKTGIA</sequence>
<dbReference type="Pfam" id="PF00089">
    <property type="entry name" value="Trypsin"/>
    <property type="match status" value="1"/>
</dbReference>
<proteinExistence type="inferred from homology"/>
<reference evidence="9" key="1">
    <citation type="journal article" date="2023" name="IScience">
        <title>Live-bearing cockroach genome reveals convergent evolutionary mechanisms linked to viviparity in insects and beyond.</title>
        <authorList>
            <person name="Fouks B."/>
            <person name="Harrison M.C."/>
            <person name="Mikhailova A.A."/>
            <person name="Marchal E."/>
            <person name="English S."/>
            <person name="Carruthers M."/>
            <person name="Jennings E.C."/>
            <person name="Chiamaka E.L."/>
            <person name="Frigard R.A."/>
            <person name="Pippel M."/>
            <person name="Attardo G.M."/>
            <person name="Benoit J.B."/>
            <person name="Bornberg-Bauer E."/>
            <person name="Tobe S.S."/>
        </authorList>
    </citation>
    <scope>NUCLEOTIDE SEQUENCE</scope>
    <source>
        <strain evidence="9">Stay&amp;Tobe</strain>
    </source>
</reference>
<dbReference type="InterPro" id="IPR009003">
    <property type="entry name" value="Peptidase_S1_PA"/>
</dbReference>
<dbReference type="PROSITE" id="PS00134">
    <property type="entry name" value="TRYPSIN_HIS"/>
    <property type="match status" value="1"/>
</dbReference>
<keyword evidence="4 6" id="KW-0720">Serine protease</keyword>
<dbReference type="SMART" id="SM00020">
    <property type="entry name" value="Tryp_SPc"/>
    <property type="match status" value="1"/>
</dbReference>
<dbReference type="InterPro" id="IPR001314">
    <property type="entry name" value="Peptidase_S1A"/>
</dbReference>
<feature type="domain" description="Peptidase S1" evidence="8">
    <location>
        <begin position="22"/>
        <end position="251"/>
    </location>
</feature>
<dbReference type="GO" id="GO:0006508">
    <property type="term" value="P:proteolysis"/>
    <property type="evidence" value="ECO:0007669"/>
    <property type="project" value="UniProtKB-KW"/>
</dbReference>
<reference evidence="9" key="2">
    <citation type="submission" date="2023-05" db="EMBL/GenBank/DDBJ databases">
        <authorList>
            <person name="Fouks B."/>
        </authorList>
    </citation>
    <scope>NUCLEOTIDE SEQUENCE</scope>
    <source>
        <strain evidence="9">Stay&amp;Tobe</strain>
        <tissue evidence="9">Testes</tissue>
    </source>
</reference>
<evidence type="ECO:0000313" key="10">
    <source>
        <dbReference type="Proteomes" id="UP001233999"/>
    </source>
</evidence>
<protein>
    <recommendedName>
        <fullName evidence="8">Peptidase S1 domain-containing protein</fullName>
    </recommendedName>
</protein>
<dbReference type="InterPro" id="IPR050430">
    <property type="entry name" value="Peptidase_S1"/>
</dbReference>
<evidence type="ECO:0000256" key="3">
    <source>
        <dbReference type="ARBA" id="ARBA00022801"/>
    </source>
</evidence>
<gene>
    <name evidence="9" type="ORF">L9F63_007082</name>
</gene>
<keyword evidence="10" id="KW-1185">Reference proteome</keyword>
<evidence type="ECO:0000313" key="9">
    <source>
        <dbReference type="EMBL" id="KAJ9575982.1"/>
    </source>
</evidence>
<organism evidence="9 10">
    <name type="scientific">Diploptera punctata</name>
    <name type="common">Pacific beetle cockroach</name>
    <dbReference type="NCBI Taxonomy" id="6984"/>
    <lineage>
        <taxon>Eukaryota</taxon>
        <taxon>Metazoa</taxon>
        <taxon>Ecdysozoa</taxon>
        <taxon>Arthropoda</taxon>
        <taxon>Hexapoda</taxon>
        <taxon>Insecta</taxon>
        <taxon>Pterygota</taxon>
        <taxon>Neoptera</taxon>
        <taxon>Polyneoptera</taxon>
        <taxon>Dictyoptera</taxon>
        <taxon>Blattodea</taxon>
        <taxon>Blaberoidea</taxon>
        <taxon>Blaberidae</taxon>
        <taxon>Diplopterinae</taxon>
        <taxon>Diploptera</taxon>
    </lineage>
</organism>
<evidence type="ECO:0000256" key="5">
    <source>
        <dbReference type="ARBA" id="ARBA00023157"/>
    </source>
</evidence>
<dbReference type="PROSITE" id="PS00135">
    <property type="entry name" value="TRYPSIN_SER"/>
    <property type="match status" value="1"/>
</dbReference>
<dbReference type="InterPro" id="IPR043504">
    <property type="entry name" value="Peptidase_S1_PA_chymotrypsin"/>
</dbReference>